<dbReference type="EC" id="1.-.-.-" evidence="3"/>
<dbReference type="Pfam" id="PF01408">
    <property type="entry name" value="GFO_IDH_MocA"/>
    <property type="match status" value="1"/>
</dbReference>
<accession>A0A1V6CE36</accession>
<keyword evidence="3" id="KW-0560">Oxidoreductase</keyword>
<evidence type="ECO:0000313" key="3">
    <source>
        <dbReference type="EMBL" id="OQB75165.1"/>
    </source>
</evidence>
<dbReference type="Gene3D" id="3.30.360.10">
    <property type="entry name" value="Dihydrodipicolinate Reductase, domain 2"/>
    <property type="match status" value="1"/>
</dbReference>
<dbReference type="PANTHER" id="PTHR43377:SF2">
    <property type="entry name" value="BINDING ROSSMANN FOLD OXIDOREDUCTASE, PUTATIVE (AFU_ORTHOLOGUE AFUA_4G00560)-RELATED"/>
    <property type="match status" value="1"/>
</dbReference>
<organism evidence="3">
    <name type="scientific">candidate division TA06 bacterium ADurb.Bin131</name>
    <dbReference type="NCBI Taxonomy" id="1852827"/>
    <lineage>
        <taxon>Bacteria</taxon>
        <taxon>Bacteria division TA06</taxon>
    </lineage>
</organism>
<protein>
    <submittedName>
        <fullName evidence="3">Oxidoreductase YteT</fullName>
        <ecNumber evidence="3">1.-.-.-</ecNumber>
    </submittedName>
</protein>
<name>A0A1V6CE36_UNCT6</name>
<reference evidence="3" key="1">
    <citation type="submission" date="2017-02" db="EMBL/GenBank/DDBJ databases">
        <title>Delving into the versatile metabolic prowess of the omnipresent phylum Bacteroidetes.</title>
        <authorList>
            <person name="Nobu M.K."/>
            <person name="Mei R."/>
            <person name="Narihiro T."/>
            <person name="Kuroda K."/>
            <person name="Liu W.-T."/>
        </authorList>
    </citation>
    <scope>NUCLEOTIDE SEQUENCE</scope>
    <source>
        <strain evidence="3">ADurb.Bin131</strain>
    </source>
</reference>
<dbReference type="EMBL" id="MWDQ01000022">
    <property type="protein sequence ID" value="OQB75165.1"/>
    <property type="molecule type" value="Genomic_DNA"/>
</dbReference>
<dbReference type="GO" id="GO:0016491">
    <property type="term" value="F:oxidoreductase activity"/>
    <property type="evidence" value="ECO:0007669"/>
    <property type="project" value="UniProtKB-KW"/>
</dbReference>
<dbReference type="SUPFAM" id="SSF51735">
    <property type="entry name" value="NAD(P)-binding Rossmann-fold domains"/>
    <property type="match status" value="1"/>
</dbReference>
<feature type="domain" description="GFO/IDH/MocA-like oxidoreductase" evidence="2">
    <location>
        <begin position="150"/>
        <end position="321"/>
    </location>
</feature>
<dbReference type="Proteomes" id="UP000485562">
    <property type="component" value="Unassembled WGS sequence"/>
</dbReference>
<evidence type="ECO:0000259" key="2">
    <source>
        <dbReference type="Pfam" id="PF22725"/>
    </source>
</evidence>
<dbReference type="InterPro" id="IPR055170">
    <property type="entry name" value="GFO_IDH_MocA-like_dom"/>
</dbReference>
<dbReference type="Gene3D" id="3.40.50.720">
    <property type="entry name" value="NAD(P)-binding Rossmann-like Domain"/>
    <property type="match status" value="1"/>
</dbReference>
<dbReference type="SUPFAM" id="SSF55347">
    <property type="entry name" value="Glyceraldehyde-3-phosphate dehydrogenase-like, C-terminal domain"/>
    <property type="match status" value="1"/>
</dbReference>
<dbReference type="PANTHER" id="PTHR43377">
    <property type="entry name" value="BILIVERDIN REDUCTASE A"/>
    <property type="match status" value="1"/>
</dbReference>
<gene>
    <name evidence="3" type="primary">yteT_1</name>
    <name evidence="3" type="ORF">BWX89_00107</name>
</gene>
<dbReference type="Pfam" id="PF22725">
    <property type="entry name" value="GFO_IDH_MocA_C3"/>
    <property type="match status" value="1"/>
</dbReference>
<dbReference type="AlphaFoldDB" id="A0A1V6CE36"/>
<dbReference type="InterPro" id="IPR036291">
    <property type="entry name" value="NAD(P)-bd_dom_sf"/>
</dbReference>
<evidence type="ECO:0000259" key="1">
    <source>
        <dbReference type="Pfam" id="PF01408"/>
    </source>
</evidence>
<dbReference type="InterPro" id="IPR000683">
    <property type="entry name" value="Gfo/Idh/MocA-like_OxRdtase_N"/>
</dbReference>
<comment type="caution">
    <text evidence="3">The sequence shown here is derived from an EMBL/GenBank/DDBJ whole genome shotgun (WGS) entry which is preliminary data.</text>
</comment>
<proteinExistence type="predicted"/>
<sequence length="404" mass="46663">MADNMLKVGIIGFGLRISHMAGLMKIFGFPYRIEAIADPACEEIEKAVKEKTPEARTRRRIDPELMQDTKYFSSADEMLDKTELDGVMIGTRCYLHTEMACKVAKRNLPLFLEKPVAINFEQLKMLQKAFENFTAPVVISFPLRLSPIALKVKQIIESGRIGYVEHVVAVNDVPYGVGYFNSWYRNYNEVGGLFLQKATHDFDYIFFLTGQKPKTIAAMNSQRIYGNKDKPFDLLCKDCEEKMECAESPFNLFYKRFAGEKVEWNDWQKCVFSREIKNEDSGNALIELNNGVQVSYTQNFFVRNQKVARRGTRLYGYKGTIDFDWYRNTIIVYDHFTPIVETIEFTGDMPHFGGDRELVYDFLMAMKEKRPSRSPMEAGITSALACLWARESAEKRQFFEVKMP</sequence>
<feature type="domain" description="Gfo/Idh/MocA-like oxidoreductase N-terminal" evidence="1">
    <location>
        <begin position="7"/>
        <end position="132"/>
    </location>
</feature>
<dbReference type="GO" id="GO:0000166">
    <property type="term" value="F:nucleotide binding"/>
    <property type="evidence" value="ECO:0007669"/>
    <property type="project" value="InterPro"/>
</dbReference>
<dbReference type="InterPro" id="IPR051450">
    <property type="entry name" value="Gfo/Idh/MocA_Oxidoreductases"/>
</dbReference>